<keyword evidence="1" id="KW-1133">Transmembrane helix</keyword>
<evidence type="ECO:0000313" key="2">
    <source>
        <dbReference type="EMBL" id="KIF54173.1"/>
    </source>
</evidence>
<organism evidence="2 3">
    <name type="scientific">Vibrio owensii CAIM 1854 = LMG 25443</name>
    <dbReference type="NCBI Taxonomy" id="1229493"/>
    <lineage>
        <taxon>Bacteria</taxon>
        <taxon>Pseudomonadati</taxon>
        <taxon>Pseudomonadota</taxon>
        <taxon>Gammaproteobacteria</taxon>
        <taxon>Vibrionales</taxon>
        <taxon>Vibrionaceae</taxon>
        <taxon>Vibrio</taxon>
    </lineage>
</organism>
<dbReference type="EMBL" id="JPRD01000008">
    <property type="protein sequence ID" value="KIF54173.1"/>
    <property type="molecule type" value="Genomic_DNA"/>
</dbReference>
<name>A0A0C1VVZ0_9VIBR</name>
<sequence>MNMTDIVEYISYLIAGIIIAPFGFMLFKEFIGKDRKTATNEVKSTVGDDSRKFLGGRYSDAVVGQFVEFKLIIAIGLPVVLFLEISSLVNSLLKVLFNL</sequence>
<keyword evidence="1" id="KW-0472">Membrane</keyword>
<evidence type="ECO:0000256" key="1">
    <source>
        <dbReference type="SAM" id="Phobius"/>
    </source>
</evidence>
<proteinExistence type="predicted"/>
<keyword evidence="1" id="KW-0812">Transmembrane</keyword>
<feature type="transmembrane region" description="Helical" evidence="1">
    <location>
        <begin position="71"/>
        <end position="93"/>
    </location>
</feature>
<gene>
    <name evidence="2" type="ORF">H735_03740</name>
</gene>
<dbReference type="RefSeq" id="WP_020196828.1">
    <property type="nucleotide sequence ID" value="NZ_BAOH01000080.1"/>
</dbReference>
<accession>A0A0C1VVZ0</accession>
<reference evidence="2 3" key="1">
    <citation type="submission" date="2014-07" db="EMBL/GenBank/DDBJ databases">
        <title>Unique and conserved regions in Vibrio harveyi and related species in comparison with the shrimp pathogen Vibrio harveyi CAIM 1792.</title>
        <authorList>
            <person name="Espinoza-Valles I."/>
            <person name="Vora G."/>
            <person name="Leekitcharoenphon P."/>
            <person name="Ussery D."/>
            <person name="Hoj L."/>
            <person name="Gomez-Gil B."/>
        </authorList>
    </citation>
    <scope>NUCLEOTIDE SEQUENCE [LARGE SCALE GENOMIC DNA]</scope>
    <source>
        <strain evidence="3">CAIM 1854 / LMG 25443</strain>
    </source>
</reference>
<dbReference type="AlphaFoldDB" id="A0A0C1VVZ0"/>
<comment type="caution">
    <text evidence="2">The sequence shown here is derived from an EMBL/GenBank/DDBJ whole genome shotgun (WGS) entry which is preliminary data.</text>
</comment>
<protein>
    <submittedName>
        <fullName evidence="2">Nucleoside permease</fullName>
    </submittedName>
</protein>
<dbReference type="Proteomes" id="UP000031586">
    <property type="component" value="Unassembled WGS sequence"/>
</dbReference>
<dbReference type="PATRIC" id="fig|1229493.5.peg.5668"/>
<feature type="transmembrane region" description="Helical" evidence="1">
    <location>
        <begin position="6"/>
        <end position="27"/>
    </location>
</feature>
<evidence type="ECO:0000313" key="3">
    <source>
        <dbReference type="Proteomes" id="UP000031586"/>
    </source>
</evidence>